<keyword evidence="1" id="KW-0732">Signal</keyword>
<dbReference type="Gene3D" id="2.30.30.40">
    <property type="entry name" value="SH3 Domains"/>
    <property type="match status" value="1"/>
</dbReference>
<feature type="chain" id="PRO_5047198187" evidence="1">
    <location>
        <begin position="20"/>
        <end position="282"/>
    </location>
</feature>
<keyword evidence="4" id="KW-1185">Reference proteome</keyword>
<dbReference type="RefSeq" id="WP_051456095.1">
    <property type="nucleotide sequence ID" value="NZ_ARZX01000014.1"/>
</dbReference>
<proteinExistence type="predicted"/>
<name>A0ABN0RME1_9FLAO</name>
<sequence>MKKIALTFIIFIQIIPLCAQNNLFVTAKSGLNVRENSSLDAKKIGKFNYAEKVAVLHKTDLFFEVTDDGKKIKGQWYKVSGKADNNKELTGYVFSGFLSQPKQKDTFNFLHYNDNFDYPVIGASKGKSFYGFINTEEGRSYLKGDSIEIEWETGVVYIAGDGDRKQLADFIVTTKKIKNGKIADFREAYKKEIKYTYTNNYTQDYLDKLYLEVENYIVNSKNELIKKIIEDKEQLAYSIEEKTVNGKDLTVIGIYKSFEGRTITIQWLSYYPKFPKLYEIDL</sequence>
<dbReference type="EMBL" id="ARZX01000014">
    <property type="protein sequence ID" value="EWH13099.1"/>
    <property type="molecule type" value="Genomic_DNA"/>
</dbReference>
<reference evidence="3 4" key="1">
    <citation type="journal article" date="2014" name="Genome Announc.">
        <title>Draft Genome Sequence of the Carrageenan-Degrading Bacterium Cellulophaga sp. Strain KL-A, Isolated from Decaying Marine Algae.</title>
        <authorList>
            <person name="Shan D."/>
            <person name="Ying J."/>
            <person name="Li X."/>
            <person name="Gao Z."/>
            <person name="Wei G."/>
            <person name="Shao Z."/>
        </authorList>
    </citation>
    <scope>NUCLEOTIDE SEQUENCE [LARGE SCALE GENOMIC DNA]</scope>
    <source>
        <strain evidence="3 4">KL-A</strain>
    </source>
</reference>
<dbReference type="Pfam" id="PF08239">
    <property type="entry name" value="SH3_3"/>
    <property type="match status" value="1"/>
</dbReference>
<evidence type="ECO:0000256" key="1">
    <source>
        <dbReference type="SAM" id="SignalP"/>
    </source>
</evidence>
<dbReference type="Proteomes" id="UP000019275">
    <property type="component" value="Unassembled WGS sequence"/>
</dbReference>
<comment type="caution">
    <text evidence="3">The sequence shown here is derived from an EMBL/GenBank/DDBJ whole genome shotgun (WGS) entry which is preliminary data.</text>
</comment>
<dbReference type="PROSITE" id="PS51781">
    <property type="entry name" value="SH3B"/>
    <property type="match status" value="1"/>
</dbReference>
<feature type="domain" description="SH3b" evidence="2">
    <location>
        <begin position="20"/>
        <end position="102"/>
    </location>
</feature>
<feature type="signal peptide" evidence="1">
    <location>
        <begin position="1"/>
        <end position="19"/>
    </location>
</feature>
<evidence type="ECO:0000313" key="3">
    <source>
        <dbReference type="EMBL" id="EWH13099.1"/>
    </source>
</evidence>
<dbReference type="InterPro" id="IPR003646">
    <property type="entry name" value="SH3-like_bac-type"/>
</dbReference>
<accession>A0ABN0RME1</accession>
<organism evidence="3 4">
    <name type="scientific">Cellulophaga geojensis KL-A</name>
    <dbReference type="NCBI Taxonomy" id="1328323"/>
    <lineage>
        <taxon>Bacteria</taxon>
        <taxon>Pseudomonadati</taxon>
        <taxon>Bacteroidota</taxon>
        <taxon>Flavobacteriia</taxon>
        <taxon>Flavobacteriales</taxon>
        <taxon>Flavobacteriaceae</taxon>
        <taxon>Cellulophaga</taxon>
    </lineage>
</organism>
<evidence type="ECO:0000313" key="4">
    <source>
        <dbReference type="Proteomes" id="UP000019275"/>
    </source>
</evidence>
<gene>
    <name evidence="3" type="ORF">KLA_11160</name>
</gene>
<protein>
    <submittedName>
        <fullName evidence="3">SH3 type 3 domain-containing protein</fullName>
    </submittedName>
</protein>
<evidence type="ECO:0000259" key="2">
    <source>
        <dbReference type="PROSITE" id="PS51781"/>
    </source>
</evidence>